<organism evidence="2 3">
    <name type="scientific">Pseudopedobacter saltans (strain ATCC 51119 / DSM 12145 / JCM 21818 / CCUG 39354 / LMG 10337 / NBRC 100064 / NCIMB 13643)</name>
    <name type="common">Pedobacter saltans</name>
    <dbReference type="NCBI Taxonomy" id="762903"/>
    <lineage>
        <taxon>Bacteria</taxon>
        <taxon>Pseudomonadati</taxon>
        <taxon>Bacteroidota</taxon>
        <taxon>Sphingobacteriia</taxon>
        <taxon>Sphingobacteriales</taxon>
        <taxon>Sphingobacteriaceae</taxon>
        <taxon>Pseudopedobacter</taxon>
    </lineage>
</organism>
<keyword evidence="3" id="KW-1185">Reference proteome</keyword>
<dbReference type="SUPFAM" id="SSF51735">
    <property type="entry name" value="NAD(P)-binding Rossmann-fold domains"/>
    <property type="match status" value="1"/>
</dbReference>
<accession>F0S8W7</accession>
<sequence length="261" mass="29543">MISILGCGWLGLPLATKLNSNYKIKGSTTSEEKINLLKDNKIEAFNINIASPRSNLNEFLNTDILIINIPISSKTNLIENFNNLKNSIIESPIRKIIFISSTSVYTDGNKNVNESDNVDKNNANFKIEEILRSLPSHFKVTILRLAGLIGPNRHPGKFFAGKTEAIPNGLNPVNLIHLDDCINIISLIIEKKIWNETFNICTPHHPNRSEFYRKATEQYCGKTPIFVEKKGQWKTVDSSKVVKALNYNFKYDNLFEAMKNC</sequence>
<evidence type="ECO:0000259" key="1">
    <source>
        <dbReference type="Pfam" id="PF01370"/>
    </source>
</evidence>
<dbReference type="GO" id="GO:0004029">
    <property type="term" value="F:aldehyde dehydrogenase (NAD+) activity"/>
    <property type="evidence" value="ECO:0007669"/>
    <property type="project" value="TreeGrafter"/>
</dbReference>
<dbReference type="GO" id="GO:0005737">
    <property type="term" value="C:cytoplasm"/>
    <property type="evidence" value="ECO:0007669"/>
    <property type="project" value="TreeGrafter"/>
</dbReference>
<reference evidence="3" key="2">
    <citation type="submission" date="2011-02" db="EMBL/GenBank/DDBJ databases">
        <title>The complete genome of Pedobacter saltans DSM 12145.</title>
        <authorList>
            <consortium name="US DOE Joint Genome Institute (JGI-PGF)"/>
            <person name="Lucas S."/>
            <person name="Copeland A."/>
            <person name="Lapidus A."/>
            <person name="Bruce D."/>
            <person name="Goodwin L."/>
            <person name="Pitluck S."/>
            <person name="Kyrpides N."/>
            <person name="Mavromatis K."/>
            <person name="Pagani I."/>
            <person name="Ivanova N."/>
            <person name="Ovchinnikova G."/>
            <person name="Lu M."/>
            <person name="Detter J.C."/>
            <person name="Han C."/>
            <person name="Land M."/>
            <person name="Hauser L."/>
            <person name="Markowitz V."/>
            <person name="Cheng J.-F."/>
            <person name="Hugenholtz P."/>
            <person name="Woyke T."/>
            <person name="Wu D."/>
            <person name="Tindall B."/>
            <person name="Pomrenke H.G."/>
            <person name="Brambilla E."/>
            <person name="Klenk H.-P."/>
            <person name="Eisen J.A."/>
        </authorList>
    </citation>
    <scope>NUCLEOTIDE SEQUENCE [LARGE SCALE GENOMIC DNA]</scope>
    <source>
        <strain evidence="3">ATCC 51119 / DSM 12145 / JCM 21818 / LMG 10337 / NBRC 100064 / NCIMB 13643</strain>
    </source>
</reference>
<evidence type="ECO:0000313" key="2">
    <source>
        <dbReference type="EMBL" id="ADY53454.1"/>
    </source>
</evidence>
<evidence type="ECO:0000313" key="3">
    <source>
        <dbReference type="Proteomes" id="UP000000310"/>
    </source>
</evidence>
<proteinExistence type="predicted"/>
<dbReference type="EMBL" id="CP002545">
    <property type="protein sequence ID" value="ADY53454.1"/>
    <property type="molecule type" value="Genomic_DNA"/>
</dbReference>
<dbReference type="STRING" id="762903.Pedsa_2915"/>
<dbReference type="Proteomes" id="UP000000310">
    <property type="component" value="Chromosome"/>
</dbReference>
<dbReference type="eggNOG" id="COG0451">
    <property type="taxonomic scope" value="Bacteria"/>
</dbReference>
<dbReference type="RefSeq" id="WP_013633939.1">
    <property type="nucleotide sequence ID" value="NC_015177.1"/>
</dbReference>
<gene>
    <name evidence="2" type="ordered locus">Pedsa_2915</name>
</gene>
<feature type="domain" description="NAD-dependent epimerase/dehydratase" evidence="1">
    <location>
        <begin position="34"/>
        <end position="201"/>
    </location>
</feature>
<dbReference type="InterPro" id="IPR036291">
    <property type="entry name" value="NAD(P)-bd_dom_sf"/>
</dbReference>
<dbReference type="Pfam" id="PF01370">
    <property type="entry name" value="Epimerase"/>
    <property type="match status" value="1"/>
</dbReference>
<protein>
    <submittedName>
        <fullName evidence="2">NAD-dependent epimerase/dehydratase</fullName>
    </submittedName>
</protein>
<reference evidence="2 3" key="1">
    <citation type="journal article" date="2011" name="Stand. Genomic Sci.">
        <title>Complete genome sequence of the gliding, heparinolytic Pedobacter saltans type strain (113).</title>
        <authorList>
            <person name="Liolios K."/>
            <person name="Sikorski J."/>
            <person name="Lu M."/>
            <person name="Nolan M."/>
            <person name="Lapidus A."/>
            <person name="Lucas S."/>
            <person name="Hammon N."/>
            <person name="Deshpande S."/>
            <person name="Cheng J.F."/>
            <person name="Tapia R."/>
            <person name="Han C."/>
            <person name="Goodwin L."/>
            <person name="Pitluck S."/>
            <person name="Huntemann M."/>
            <person name="Ivanova N."/>
            <person name="Pagani I."/>
            <person name="Mavromatis K."/>
            <person name="Ovchinikova G."/>
            <person name="Pati A."/>
            <person name="Chen A."/>
            <person name="Palaniappan K."/>
            <person name="Land M."/>
            <person name="Hauser L."/>
            <person name="Brambilla E.M."/>
            <person name="Kotsyurbenko O."/>
            <person name="Rohde M."/>
            <person name="Tindall B.J."/>
            <person name="Abt B."/>
            <person name="Goker M."/>
            <person name="Detter J.C."/>
            <person name="Woyke T."/>
            <person name="Bristow J."/>
            <person name="Eisen J.A."/>
            <person name="Markowitz V."/>
            <person name="Hugenholtz P."/>
            <person name="Klenk H.P."/>
            <person name="Kyrpides N.C."/>
        </authorList>
    </citation>
    <scope>NUCLEOTIDE SEQUENCE [LARGE SCALE GENOMIC DNA]</scope>
    <source>
        <strain evidence="3">ATCC 51119 / DSM 12145 / JCM 21818 / LMG 10337 / NBRC 100064 / NCIMB 13643</strain>
    </source>
</reference>
<dbReference type="Gene3D" id="3.40.50.720">
    <property type="entry name" value="NAD(P)-binding Rossmann-like Domain"/>
    <property type="match status" value="1"/>
</dbReference>
<dbReference type="KEGG" id="psn:Pedsa_2915"/>
<dbReference type="PANTHER" id="PTHR48079:SF6">
    <property type="entry name" value="NAD(P)-BINDING DOMAIN-CONTAINING PROTEIN-RELATED"/>
    <property type="match status" value="1"/>
</dbReference>
<dbReference type="InterPro" id="IPR001509">
    <property type="entry name" value="Epimerase_deHydtase"/>
</dbReference>
<dbReference type="InterPro" id="IPR051783">
    <property type="entry name" value="NAD(P)-dependent_oxidoreduct"/>
</dbReference>
<dbReference type="OrthoDB" id="751203at2"/>
<dbReference type="AlphaFoldDB" id="F0S8W7"/>
<name>F0S8W7_PSESL</name>
<dbReference type="HOGENOM" id="CLU_007383_11_1_10"/>
<dbReference type="PANTHER" id="PTHR48079">
    <property type="entry name" value="PROTEIN YEEZ"/>
    <property type="match status" value="1"/>
</dbReference>